<evidence type="ECO:0000313" key="3">
    <source>
        <dbReference type="Proteomes" id="UP001600888"/>
    </source>
</evidence>
<gene>
    <name evidence="2" type="ORF">FJTKL_05887</name>
</gene>
<name>A0ABR4EYB2_9PEZI</name>
<feature type="region of interest" description="Disordered" evidence="1">
    <location>
        <begin position="79"/>
        <end position="176"/>
    </location>
</feature>
<dbReference type="Proteomes" id="UP001600888">
    <property type="component" value="Unassembled WGS sequence"/>
</dbReference>
<feature type="compositionally biased region" description="Basic and acidic residues" evidence="1">
    <location>
        <begin position="121"/>
        <end position="137"/>
    </location>
</feature>
<dbReference type="EMBL" id="JBAWTH010000020">
    <property type="protein sequence ID" value="KAL2287432.1"/>
    <property type="molecule type" value="Genomic_DNA"/>
</dbReference>
<evidence type="ECO:0000313" key="2">
    <source>
        <dbReference type="EMBL" id="KAL2287432.1"/>
    </source>
</evidence>
<protein>
    <submittedName>
        <fullName evidence="2">Uncharacterized protein</fullName>
    </submittedName>
</protein>
<feature type="compositionally biased region" description="Basic and acidic residues" evidence="1">
    <location>
        <begin position="79"/>
        <end position="111"/>
    </location>
</feature>
<keyword evidence="3" id="KW-1185">Reference proteome</keyword>
<sequence>MWPTKVSMWAPVAASQTMAVPSADAEAIHLPSGEMRTWEIGFSWPRSSSEGSKFGRRGGSLCDGREGVVEVERWGVRREEVRERDRDREGDLERDLERESRRERDRDRDLDLDLDLDCDTESEREAALDLDRDRDLEGGLPREAGSQHRLLPKILSARDLPNPGMHGKGGEELDMDSSWFQYRREKSFQAS</sequence>
<proteinExistence type="predicted"/>
<accession>A0ABR4EYB2</accession>
<reference evidence="2 3" key="1">
    <citation type="submission" date="2024-03" db="EMBL/GenBank/DDBJ databases">
        <title>A high-quality draft genome sequence of Diaporthe vaccinii, a causative agent of upright dieback and viscid rot disease in cranberry plants.</title>
        <authorList>
            <person name="Sarrasin M."/>
            <person name="Lang B.F."/>
            <person name="Burger G."/>
        </authorList>
    </citation>
    <scope>NUCLEOTIDE SEQUENCE [LARGE SCALE GENOMIC DNA]</scope>
    <source>
        <strain evidence="2 3">IS7</strain>
    </source>
</reference>
<comment type="caution">
    <text evidence="2">The sequence shown here is derived from an EMBL/GenBank/DDBJ whole genome shotgun (WGS) entry which is preliminary data.</text>
</comment>
<organism evidence="2 3">
    <name type="scientific">Diaporthe vaccinii</name>
    <dbReference type="NCBI Taxonomy" id="105482"/>
    <lineage>
        <taxon>Eukaryota</taxon>
        <taxon>Fungi</taxon>
        <taxon>Dikarya</taxon>
        <taxon>Ascomycota</taxon>
        <taxon>Pezizomycotina</taxon>
        <taxon>Sordariomycetes</taxon>
        <taxon>Sordariomycetidae</taxon>
        <taxon>Diaporthales</taxon>
        <taxon>Diaporthaceae</taxon>
        <taxon>Diaporthe</taxon>
        <taxon>Diaporthe eres species complex</taxon>
    </lineage>
</organism>
<evidence type="ECO:0000256" key="1">
    <source>
        <dbReference type="SAM" id="MobiDB-lite"/>
    </source>
</evidence>